<dbReference type="EMBL" id="CP003422">
    <property type="protein sequence ID" value="AFH61148.1"/>
    <property type="molecule type" value="Genomic_DNA"/>
</dbReference>
<dbReference type="OrthoDB" id="264488at2"/>
<evidence type="ECO:0000313" key="1">
    <source>
        <dbReference type="EMBL" id="AFH61148.1"/>
    </source>
</evidence>
<dbReference type="KEGG" id="pmw:B2K_10510"/>
<name>I0BFK1_9BACL</name>
<sequence>MNNYQPPKLLEQIIKWEKDFSGEVEYLNNPIGLGLSMEFEDTEGYFCTPVDSFPFAWTGGDGIHYALLTDFGLIKDLNEAPVICISPMDSERTRLVARNLYDFFSLNFFDETKNLNSEYFDHDRLRREKMKVINEVQEQFNFAPIQNPLKYIQDIRLERSLRITTLTDDSLGVMPFPSSDSHQKETFLASIRNLQHSACVDQVVVERHAKELLQMGMTHEAESFLARMLLVGQ</sequence>
<protein>
    <submittedName>
        <fullName evidence="1">Uncharacterized protein</fullName>
    </submittedName>
</protein>
<gene>
    <name evidence="1" type="ORF">B2K_10510</name>
</gene>
<dbReference type="RefSeq" id="WP_014650220.1">
    <property type="nucleotide sequence ID" value="NC_017672.3"/>
</dbReference>
<reference evidence="1 2" key="1">
    <citation type="submission" date="2013-06" db="EMBL/GenBank/DDBJ databases">
        <title>Complete genome sequence of Paenibacillus mucilaginosus K02.</title>
        <authorList>
            <person name="Xiao B."/>
            <person name="Sun L."/>
            <person name="Xiao L."/>
            <person name="Lian B."/>
        </authorList>
    </citation>
    <scope>NUCLEOTIDE SEQUENCE [LARGE SCALE GENOMIC DNA]</scope>
    <source>
        <strain evidence="1 2">K02</strain>
    </source>
</reference>
<dbReference type="Proteomes" id="UP000007392">
    <property type="component" value="Chromosome"/>
</dbReference>
<organism evidence="1 2">
    <name type="scientific">Paenibacillus mucilaginosus K02</name>
    <dbReference type="NCBI Taxonomy" id="997761"/>
    <lineage>
        <taxon>Bacteria</taxon>
        <taxon>Bacillati</taxon>
        <taxon>Bacillota</taxon>
        <taxon>Bacilli</taxon>
        <taxon>Bacillales</taxon>
        <taxon>Paenibacillaceae</taxon>
        <taxon>Paenibacillus</taxon>
    </lineage>
</organism>
<evidence type="ECO:0000313" key="2">
    <source>
        <dbReference type="Proteomes" id="UP000007392"/>
    </source>
</evidence>
<proteinExistence type="predicted"/>
<accession>I0BFK1</accession>
<dbReference type="AlphaFoldDB" id="I0BFK1"/>
<dbReference type="HOGENOM" id="CLU_1189004_0_0_9"/>